<accession>A0A3B0ZBC7</accession>
<organism evidence="1">
    <name type="scientific">hydrothermal vent metagenome</name>
    <dbReference type="NCBI Taxonomy" id="652676"/>
    <lineage>
        <taxon>unclassified sequences</taxon>
        <taxon>metagenomes</taxon>
        <taxon>ecological metagenomes</taxon>
    </lineage>
</organism>
<evidence type="ECO:0000313" key="1">
    <source>
        <dbReference type="EMBL" id="VAW78694.1"/>
    </source>
</evidence>
<protein>
    <submittedName>
        <fullName evidence="1">Uncharacterized protein</fullName>
    </submittedName>
</protein>
<dbReference type="EMBL" id="UOFM01000275">
    <property type="protein sequence ID" value="VAW78694.1"/>
    <property type="molecule type" value="Genomic_DNA"/>
</dbReference>
<gene>
    <name evidence="1" type="ORF">MNBD_GAMMA14-1843</name>
</gene>
<sequence>MKLQKIVSLAIFAFASNNAVGAPLIGVIPGDPLFNYNSTGTSVYDGVTGSLVVNATPLNYTQVGGTPLDIFYLQTAPSVSMNISLDSACNLVGGNAGDDLVITGDIDLNADFVPEISGTLLTGEIVGFGVGPAPATIASFDARFAVTGGELVTSGDYTIGSEVGLTLSVEGNNFTGACDVAWNGGAKGKIGFIESVVPPTPICFDIKKIKIRDGKKHYRHVGSYGNSKSKIMASLSAGCPAGFDPTQSLISLSMDGETFAFPVGSFAQVGSSNKYRAWVAGSPALDATLNCDKGKFSFSASKADTSQLDNSDGVDVTLVLGDSSGNKNVVLQAAGHQYWSRGQNNVLYYHNDNPTDCSATVGDDESDIDELKIRHRTSGRIHTYKRSKGGYGISCLVSDSVSGQYASFDTSKTSTLTCGDGDANFEVVGIEHTYASQSCTLLDEVEEDDDVEDNQYN</sequence>
<proteinExistence type="predicted"/>
<dbReference type="AlphaFoldDB" id="A0A3B0ZBC7"/>
<reference evidence="1" key="1">
    <citation type="submission" date="2018-06" db="EMBL/GenBank/DDBJ databases">
        <authorList>
            <person name="Zhirakovskaya E."/>
        </authorList>
    </citation>
    <scope>NUCLEOTIDE SEQUENCE</scope>
</reference>
<name>A0A3B0ZBC7_9ZZZZ</name>